<sequence>MKKEILISSDGNYDNLVAEIYIDGKYIALVSYDEEHNFFVETPTINRSNEEIITHKVEYNTFIELLEEAKNSLK</sequence>
<evidence type="ECO:0000313" key="2">
    <source>
        <dbReference type="Proteomes" id="UP000182771"/>
    </source>
</evidence>
<gene>
    <name evidence="1" type="ORF">SAMN05444420_10368</name>
</gene>
<dbReference type="RefSeq" id="WP_016420439.1">
    <property type="nucleotide sequence ID" value="NZ_FNND01000003.1"/>
</dbReference>
<comment type="caution">
    <text evidence="1">The sequence shown here is derived from an EMBL/GenBank/DDBJ whole genome shotgun (WGS) entry which is preliminary data.</text>
</comment>
<dbReference type="GeneID" id="85016997"/>
<organism evidence="1 2">
    <name type="scientific">Capnocytophaga granulosa</name>
    <dbReference type="NCBI Taxonomy" id="45242"/>
    <lineage>
        <taxon>Bacteria</taxon>
        <taxon>Pseudomonadati</taxon>
        <taxon>Bacteroidota</taxon>
        <taxon>Flavobacteriia</taxon>
        <taxon>Flavobacteriales</taxon>
        <taxon>Flavobacteriaceae</taxon>
        <taxon>Capnocytophaga</taxon>
    </lineage>
</organism>
<reference evidence="1 2" key="1">
    <citation type="submission" date="2016-10" db="EMBL/GenBank/DDBJ databases">
        <authorList>
            <person name="Varghese N."/>
            <person name="Submissions S."/>
        </authorList>
    </citation>
    <scope>NUCLEOTIDE SEQUENCE [LARGE SCALE GENOMIC DNA]</scope>
    <source>
        <strain evidence="1 2">DSM 11449</strain>
    </source>
</reference>
<dbReference type="Proteomes" id="UP000182771">
    <property type="component" value="Unassembled WGS sequence"/>
</dbReference>
<keyword evidence="2" id="KW-1185">Reference proteome</keyword>
<protein>
    <submittedName>
        <fullName evidence="1">Uncharacterized protein</fullName>
    </submittedName>
</protein>
<dbReference type="EMBL" id="FNND01000003">
    <property type="protein sequence ID" value="SDW63438.1"/>
    <property type="molecule type" value="Genomic_DNA"/>
</dbReference>
<evidence type="ECO:0000313" key="1">
    <source>
        <dbReference type="EMBL" id="SDW63438.1"/>
    </source>
</evidence>
<dbReference type="AlphaFoldDB" id="A0A1H2V563"/>
<proteinExistence type="predicted"/>
<name>A0A1H2V563_9FLAO</name>
<dbReference type="OrthoDB" id="1149149at2"/>
<accession>A0A1H2V563</accession>